<dbReference type="InterPro" id="IPR002104">
    <property type="entry name" value="Integrase_catalytic"/>
</dbReference>
<dbReference type="PANTHER" id="PTHR30349:SF64">
    <property type="entry name" value="PROPHAGE INTEGRASE INTD-RELATED"/>
    <property type="match status" value="1"/>
</dbReference>
<accession>A0ABS0GSY3</accession>
<protein>
    <submittedName>
        <fullName evidence="9">Site-specific integrase</fullName>
    </submittedName>
</protein>
<dbReference type="Pfam" id="PF26003">
    <property type="entry name" value="Integrase_N_phage"/>
    <property type="match status" value="1"/>
</dbReference>
<comment type="caution">
    <text evidence="9">The sequence shown here is derived from an EMBL/GenBank/DDBJ whole genome shotgun (WGS) entry which is preliminary data.</text>
</comment>
<evidence type="ECO:0000313" key="9">
    <source>
        <dbReference type="EMBL" id="MBF9129307.1"/>
    </source>
</evidence>
<keyword evidence="3 5" id="KW-0238">DNA-binding</keyword>
<dbReference type="PANTHER" id="PTHR30349">
    <property type="entry name" value="PHAGE INTEGRASE-RELATED"/>
    <property type="match status" value="1"/>
</dbReference>
<comment type="similarity">
    <text evidence="1">Belongs to the 'phage' integrase family.</text>
</comment>
<feature type="region of interest" description="Disordered" evidence="6">
    <location>
        <begin position="233"/>
        <end position="258"/>
    </location>
</feature>
<dbReference type="InterPro" id="IPR011010">
    <property type="entry name" value="DNA_brk_join_enz"/>
</dbReference>
<proteinExistence type="inferred from homology"/>
<dbReference type="InterPro" id="IPR013762">
    <property type="entry name" value="Integrase-like_cat_sf"/>
</dbReference>
<dbReference type="Gene3D" id="1.10.443.10">
    <property type="entry name" value="Intergrase catalytic core"/>
    <property type="match status" value="1"/>
</dbReference>
<evidence type="ECO:0000256" key="1">
    <source>
        <dbReference type="ARBA" id="ARBA00008857"/>
    </source>
</evidence>
<organism evidence="9 10">
    <name type="scientific">Plantactinospora alkalitolerans</name>
    <dbReference type="NCBI Taxonomy" id="2789879"/>
    <lineage>
        <taxon>Bacteria</taxon>
        <taxon>Bacillati</taxon>
        <taxon>Actinomycetota</taxon>
        <taxon>Actinomycetes</taxon>
        <taxon>Micromonosporales</taxon>
        <taxon>Micromonosporaceae</taxon>
        <taxon>Plantactinospora</taxon>
    </lineage>
</organism>
<dbReference type="InterPro" id="IPR058717">
    <property type="entry name" value="Phage_L5_Integrase_N"/>
</dbReference>
<dbReference type="Pfam" id="PF00589">
    <property type="entry name" value="Phage_integrase"/>
    <property type="match status" value="1"/>
</dbReference>
<dbReference type="InterPro" id="IPR050090">
    <property type="entry name" value="Tyrosine_recombinase_XerCD"/>
</dbReference>
<keyword evidence="4" id="KW-0233">DNA recombination</keyword>
<dbReference type="RefSeq" id="WP_196200942.1">
    <property type="nucleotide sequence ID" value="NZ_JADPUN010000113.1"/>
</dbReference>
<dbReference type="CDD" id="cd01189">
    <property type="entry name" value="INT_ICEBs1_C_like"/>
    <property type="match status" value="1"/>
</dbReference>
<dbReference type="Pfam" id="PF14659">
    <property type="entry name" value="Phage_int_SAM_3"/>
    <property type="match status" value="1"/>
</dbReference>
<evidence type="ECO:0000256" key="2">
    <source>
        <dbReference type="ARBA" id="ARBA00022908"/>
    </source>
</evidence>
<keyword evidence="2" id="KW-0229">DNA integration</keyword>
<evidence type="ECO:0000259" key="7">
    <source>
        <dbReference type="PROSITE" id="PS51898"/>
    </source>
</evidence>
<name>A0ABS0GSY3_9ACTN</name>
<dbReference type="PROSITE" id="PS51900">
    <property type="entry name" value="CB"/>
    <property type="match status" value="1"/>
</dbReference>
<sequence length="378" mass="42390">MGGNAKGRKRRFGSVRKLPSGKFQARYTGPDGLPRKAPASFDTKRAAEQWLVETEAELLRGEWLDPDAGRVTLTEYAEGWVKDRDLKARTREEYERHLRLHVTPYLGTRPLNEITAPRIRSWRTARLDDGVGKSTVAKTYRILHAIFTTAVDDDLIRRNPCRIKGAGHDKADERPTATLQQVFAIAEAIQPRYRLMVLLAAFAQLRFGELVALQRRNIDLDAMELRVRRATAEMEDGTQIDDDPKSEAGKRPISLPNGLRADIESHLKNYAQPGARGRLFLGPQGGIPRRRNFNRIWHKALKDAGIPPDTGLHLHDLRHTGSTWSAQSGATLKELMARIGHSSTRAAMIYQHATRDRDHTIAAALDALIEEARSTVAA</sequence>
<evidence type="ECO:0000259" key="8">
    <source>
        <dbReference type="PROSITE" id="PS51900"/>
    </source>
</evidence>
<evidence type="ECO:0000256" key="6">
    <source>
        <dbReference type="SAM" id="MobiDB-lite"/>
    </source>
</evidence>
<feature type="domain" description="Tyr recombinase" evidence="7">
    <location>
        <begin position="172"/>
        <end position="363"/>
    </location>
</feature>
<evidence type="ECO:0000313" key="10">
    <source>
        <dbReference type="Proteomes" id="UP000638560"/>
    </source>
</evidence>
<dbReference type="SUPFAM" id="SSF56349">
    <property type="entry name" value="DNA breaking-rejoining enzymes"/>
    <property type="match status" value="1"/>
</dbReference>
<dbReference type="EMBL" id="JADPUN010000113">
    <property type="protein sequence ID" value="MBF9129307.1"/>
    <property type="molecule type" value="Genomic_DNA"/>
</dbReference>
<keyword evidence="10" id="KW-1185">Reference proteome</keyword>
<reference evidence="9 10" key="1">
    <citation type="submission" date="2020-11" db="EMBL/GenBank/DDBJ databases">
        <title>A novel isolate from a Black sea contaminated sediment with potential to produce alkanes: Plantactinospora alkalitolerans sp. nov.</title>
        <authorList>
            <person name="Carro L."/>
            <person name="Veyisoglu A."/>
            <person name="Guven K."/>
            <person name="Schumann P."/>
            <person name="Klenk H.-P."/>
            <person name="Sahin N."/>
        </authorList>
    </citation>
    <scope>NUCLEOTIDE SEQUENCE [LARGE SCALE GENOMIC DNA]</scope>
    <source>
        <strain evidence="9 10">S1510</strain>
    </source>
</reference>
<gene>
    <name evidence="9" type="ORF">I0C86_10035</name>
</gene>
<evidence type="ECO:0000256" key="4">
    <source>
        <dbReference type="ARBA" id="ARBA00023172"/>
    </source>
</evidence>
<evidence type="ECO:0000256" key="3">
    <source>
        <dbReference type="ARBA" id="ARBA00023125"/>
    </source>
</evidence>
<feature type="domain" description="Core-binding (CB)" evidence="8">
    <location>
        <begin position="71"/>
        <end position="151"/>
    </location>
</feature>
<dbReference type="Gene3D" id="1.10.150.130">
    <property type="match status" value="1"/>
</dbReference>
<dbReference type="InterPro" id="IPR004107">
    <property type="entry name" value="Integrase_SAM-like_N"/>
</dbReference>
<dbReference type="InterPro" id="IPR010998">
    <property type="entry name" value="Integrase_recombinase_N"/>
</dbReference>
<dbReference type="PROSITE" id="PS51898">
    <property type="entry name" value="TYR_RECOMBINASE"/>
    <property type="match status" value="1"/>
</dbReference>
<dbReference type="Proteomes" id="UP000638560">
    <property type="component" value="Unassembled WGS sequence"/>
</dbReference>
<evidence type="ECO:0000256" key="5">
    <source>
        <dbReference type="PROSITE-ProRule" id="PRU01248"/>
    </source>
</evidence>
<dbReference type="InterPro" id="IPR044068">
    <property type="entry name" value="CB"/>
</dbReference>